<name>A0A8S5PUI2_9CAUD</name>
<protein>
    <submittedName>
        <fullName evidence="1">Uncharacterized protein</fullName>
    </submittedName>
</protein>
<sequence length="96" mass="11442">MTVAEIDAMFDGYLRRREQLEDLFIINCALPTYRGAYGRKAPTYKKLTAYRQNNQVTGSIDDKTADYWRSFFNEERKKHVKKFRTQKRGQRAARQN</sequence>
<proteinExistence type="predicted"/>
<accession>A0A8S5PUI2</accession>
<organism evidence="1">
    <name type="scientific">Myoviridae sp. ctQve5</name>
    <dbReference type="NCBI Taxonomy" id="2825103"/>
    <lineage>
        <taxon>Viruses</taxon>
        <taxon>Duplodnaviria</taxon>
        <taxon>Heunggongvirae</taxon>
        <taxon>Uroviricota</taxon>
        <taxon>Caudoviricetes</taxon>
    </lineage>
</organism>
<evidence type="ECO:0000313" key="1">
    <source>
        <dbReference type="EMBL" id="DAE10751.1"/>
    </source>
</evidence>
<reference evidence="1" key="1">
    <citation type="journal article" date="2021" name="Proc. Natl. Acad. Sci. U.S.A.">
        <title>A Catalog of Tens of Thousands of Viruses from Human Metagenomes Reveals Hidden Associations with Chronic Diseases.</title>
        <authorList>
            <person name="Tisza M.J."/>
            <person name="Buck C.B."/>
        </authorList>
    </citation>
    <scope>NUCLEOTIDE SEQUENCE</scope>
    <source>
        <strain evidence="1">CtQve5</strain>
    </source>
</reference>
<dbReference type="EMBL" id="BK015519">
    <property type="protein sequence ID" value="DAE10751.1"/>
    <property type="molecule type" value="Genomic_DNA"/>
</dbReference>